<dbReference type="AlphaFoldDB" id="A0A4V1BDF9"/>
<dbReference type="OrthoDB" id="511218at2"/>
<reference evidence="1 2" key="1">
    <citation type="submission" date="2019-03" db="EMBL/GenBank/DDBJ databases">
        <title>Three New Species of Nocardioides, Nocardioides euryhalodurans sp. nov., Nocardioides seonyuensis sp. nov. and Nocardioides eburneoflavus sp. nov., Iolated from Soil.</title>
        <authorList>
            <person name="Roh S.G."/>
            <person name="Lee C."/>
            <person name="Kim M.-K."/>
            <person name="Kim S.B."/>
        </authorList>
    </citation>
    <scope>NUCLEOTIDE SEQUENCE [LARGE SCALE GENOMIC DNA]</scope>
    <source>
        <strain evidence="1 2">MMS17-SY117</strain>
    </source>
</reference>
<keyword evidence="2" id="KW-1185">Reference proteome</keyword>
<name>A0A4V1BDF9_9ACTN</name>
<organism evidence="1 2">
    <name type="scientific">Nocardioides euryhalodurans</name>
    <dbReference type="NCBI Taxonomy" id="2518370"/>
    <lineage>
        <taxon>Bacteria</taxon>
        <taxon>Bacillati</taxon>
        <taxon>Actinomycetota</taxon>
        <taxon>Actinomycetes</taxon>
        <taxon>Propionibacteriales</taxon>
        <taxon>Nocardioidaceae</taxon>
        <taxon>Nocardioides</taxon>
    </lineage>
</organism>
<dbReference type="EMBL" id="CP038267">
    <property type="protein sequence ID" value="QBR90982.1"/>
    <property type="molecule type" value="Genomic_DNA"/>
</dbReference>
<dbReference type="Proteomes" id="UP000294894">
    <property type="component" value="Chromosome"/>
</dbReference>
<sequence length="180" mass="19854">MPRLREFAVELQLPFLGKVAGVWAPDDRERQAAWELYVEMVTRVAVVPLVEGGGSLREALSSHYTLFATTREILKKHGPELARPHDGGQLSFGYIAIAVLNGAVRPLLTEWHPRLETYEGSRPAGRSPVEWERAWADASTMRAQVEACRTALLDYAELLAEVADIQLLHGHEVGGSPSSS</sequence>
<evidence type="ECO:0000313" key="2">
    <source>
        <dbReference type="Proteomes" id="UP000294894"/>
    </source>
</evidence>
<protein>
    <submittedName>
        <fullName evidence="1">Uncharacterized protein</fullName>
    </submittedName>
</protein>
<accession>A0A4V1BDF9</accession>
<proteinExistence type="predicted"/>
<gene>
    <name evidence="1" type="ORF">EXE57_00885</name>
</gene>
<dbReference type="KEGG" id="noy:EXE57_00885"/>
<evidence type="ECO:0000313" key="1">
    <source>
        <dbReference type="EMBL" id="QBR90982.1"/>
    </source>
</evidence>
<dbReference type="RefSeq" id="WP_135073127.1">
    <property type="nucleotide sequence ID" value="NZ_CP038267.1"/>
</dbReference>